<reference evidence="1" key="1">
    <citation type="submission" date="2022-01" db="EMBL/GenBank/DDBJ databases">
        <authorList>
            <person name="Criscuolo A."/>
        </authorList>
    </citation>
    <scope>NUCLEOTIDE SEQUENCE</scope>
    <source>
        <strain evidence="1">CIP111892</strain>
    </source>
</reference>
<sequence>MFQSNFAKQLDHLKPAFLRRAALINPLFFDKLLQNREIFGDPFKR</sequence>
<accession>A0ABM9C9T5</accession>
<keyword evidence="2" id="KW-1185">Reference proteome</keyword>
<evidence type="ECO:0000313" key="1">
    <source>
        <dbReference type="EMBL" id="CAH1207913.1"/>
    </source>
</evidence>
<name>A0ABM9C9T5_9BACL</name>
<protein>
    <submittedName>
        <fullName evidence="1">Uncharacterized protein</fullName>
    </submittedName>
</protein>
<dbReference type="Proteomes" id="UP000838324">
    <property type="component" value="Unassembled WGS sequence"/>
</dbReference>
<organism evidence="1 2">
    <name type="scientific">Paenibacillus auburnensis</name>
    <dbReference type="NCBI Taxonomy" id="2905649"/>
    <lineage>
        <taxon>Bacteria</taxon>
        <taxon>Bacillati</taxon>
        <taxon>Bacillota</taxon>
        <taxon>Bacilli</taxon>
        <taxon>Bacillales</taxon>
        <taxon>Paenibacillaceae</taxon>
        <taxon>Paenibacillus</taxon>
    </lineage>
</organism>
<evidence type="ECO:0000313" key="2">
    <source>
        <dbReference type="Proteomes" id="UP000838324"/>
    </source>
</evidence>
<proteinExistence type="predicted"/>
<dbReference type="EMBL" id="CAKMMG010000003">
    <property type="protein sequence ID" value="CAH1207913.1"/>
    <property type="molecule type" value="Genomic_DNA"/>
</dbReference>
<gene>
    <name evidence="1" type="ORF">PAECIP111892_03016</name>
</gene>
<comment type="caution">
    <text evidence="1">The sequence shown here is derived from an EMBL/GenBank/DDBJ whole genome shotgun (WGS) entry which is preliminary data.</text>
</comment>